<evidence type="ECO:0000256" key="1">
    <source>
        <dbReference type="SAM" id="MobiDB-lite"/>
    </source>
</evidence>
<evidence type="ECO:0000313" key="3">
    <source>
        <dbReference type="Proteomes" id="UP001552299"/>
    </source>
</evidence>
<feature type="compositionally biased region" description="Acidic residues" evidence="1">
    <location>
        <begin position="79"/>
        <end position="98"/>
    </location>
</feature>
<keyword evidence="3" id="KW-1185">Reference proteome</keyword>
<accession>A0ABD0TXT6</accession>
<comment type="caution">
    <text evidence="2">The sequence shown here is derived from an EMBL/GenBank/DDBJ whole genome shotgun (WGS) entry which is preliminary data.</text>
</comment>
<sequence length="146" mass="16755">MVAKELMERATILMVTCHQRLSGAARRLRSVMKGRSLDSRFSSGRFVIPFVADGVKRLSSGCRLRKGFSRNSMWRMVEDKEEEEEEEKEEEGEEEEEVGVWKRTILMGVKCQPLEFSDAILYDSKGRRVEALPRTPLRSLLASAEE</sequence>
<reference evidence="2 3" key="1">
    <citation type="journal article" date="2024" name="Plant Biotechnol. J.">
        <title>Dendrobium thyrsiflorum genome and its molecular insights into genes involved in important horticultural traits.</title>
        <authorList>
            <person name="Chen B."/>
            <person name="Wang J.Y."/>
            <person name="Zheng P.J."/>
            <person name="Li K.L."/>
            <person name="Liang Y.M."/>
            <person name="Chen X.F."/>
            <person name="Zhang C."/>
            <person name="Zhao X."/>
            <person name="He X."/>
            <person name="Zhang G.Q."/>
            <person name="Liu Z.J."/>
            <person name="Xu Q."/>
        </authorList>
    </citation>
    <scope>NUCLEOTIDE SEQUENCE [LARGE SCALE GENOMIC DNA]</scope>
    <source>
        <strain evidence="2">GZMU011</strain>
    </source>
</reference>
<dbReference type="AlphaFoldDB" id="A0ABD0TXT6"/>
<gene>
    <name evidence="2" type="ORF">M5K25_026610</name>
</gene>
<dbReference type="EMBL" id="JANQDX010000019">
    <property type="protein sequence ID" value="KAL0904488.1"/>
    <property type="molecule type" value="Genomic_DNA"/>
</dbReference>
<name>A0ABD0TXT6_DENTH</name>
<proteinExistence type="predicted"/>
<dbReference type="PANTHER" id="PTHR33237">
    <property type="entry name" value="F2P16.13 PROTEIN-RELATED"/>
    <property type="match status" value="1"/>
</dbReference>
<feature type="region of interest" description="Disordered" evidence="1">
    <location>
        <begin position="77"/>
        <end position="98"/>
    </location>
</feature>
<protein>
    <submittedName>
        <fullName evidence="2">Uncharacterized protein</fullName>
    </submittedName>
</protein>
<evidence type="ECO:0000313" key="2">
    <source>
        <dbReference type="EMBL" id="KAL0904488.1"/>
    </source>
</evidence>
<dbReference type="Proteomes" id="UP001552299">
    <property type="component" value="Unassembled WGS sequence"/>
</dbReference>
<dbReference type="PANTHER" id="PTHR33237:SF46">
    <property type="entry name" value="OS01G0606100 PROTEIN"/>
    <property type="match status" value="1"/>
</dbReference>
<organism evidence="2 3">
    <name type="scientific">Dendrobium thyrsiflorum</name>
    <name type="common">Pinecone-like raceme dendrobium</name>
    <name type="synonym">Orchid</name>
    <dbReference type="NCBI Taxonomy" id="117978"/>
    <lineage>
        <taxon>Eukaryota</taxon>
        <taxon>Viridiplantae</taxon>
        <taxon>Streptophyta</taxon>
        <taxon>Embryophyta</taxon>
        <taxon>Tracheophyta</taxon>
        <taxon>Spermatophyta</taxon>
        <taxon>Magnoliopsida</taxon>
        <taxon>Liliopsida</taxon>
        <taxon>Asparagales</taxon>
        <taxon>Orchidaceae</taxon>
        <taxon>Epidendroideae</taxon>
        <taxon>Malaxideae</taxon>
        <taxon>Dendrobiinae</taxon>
        <taxon>Dendrobium</taxon>
    </lineage>
</organism>